<name>A0AAX4PRL7_9CAUD</name>
<evidence type="ECO:0000313" key="2">
    <source>
        <dbReference type="Proteomes" id="UP001432787"/>
    </source>
</evidence>
<evidence type="ECO:0000313" key="1">
    <source>
        <dbReference type="EMBL" id="WZP35618.1"/>
    </source>
</evidence>
<dbReference type="Proteomes" id="UP001432787">
    <property type="component" value="Segment"/>
</dbReference>
<protein>
    <submittedName>
        <fullName evidence="1">Uncharacterized protein</fullName>
    </submittedName>
</protein>
<dbReference type="EMBL" id="PP582187">
    <property type="protein sequence ID" value="WZP35618.1"/>
    <property type="molecule type" value="Genomic_DNA"/>
</dbReference>
<reference evidence="1" key="1">
    <citation type="submission" date="2024-04" db="EMBL/GenBank/DDBJ databases">
        <authorList>
            <person name="Soro O."/>
            <person name="Kigen C."/>
            <person name="Nyerere A."/>
            <person name="Musila L."/>
        </authorList>
    </citation>
    <scope>NUCLEOTIDE SEQUENCE</scope>
</reference>
<organism evidence="1 2">
    <name type="scientific">Enterococcus phage vB_Efs6_KEN16</name>
    <dbReference type="NCBI Taxonomy" id="3138325"/>
    <lineage>
        <taxon>Viruses</taxon>
        <taxon>Duplodnaviria</taxon>
        <taxon>Heunggongvirae</taxon>
        <taxon>Uroviricota</taxon>
        <taxon>Caudoviricetes</taxon>
        <taxon>Herelleviridae</taxon>
        <taxon>Brockvirinae</taxon>
        <taxon>Kochikohdavirus</taxon>
    </lineage>
</organism>
<sequence>MIRIGSFLFSCLPYNWLLGSGSAKHDLGYISVMGIPL</sequence>
<proteinExistence type="predicted"/>
<accession>A0AAX4PRL7</accession>